<proteinExistence type="predicted"/>
<reference evidence="1 2" key="1">
    <citation type="journal article" date="2016" name="Nat. Commun.">
        <title>Thousands of microbial genomes shed light on interconnected biogeochemical processes in an aquifer system.</title>
        <authorList>
            <person name="Anantharaman K."/>
            <person name="Brown C.T."/>
            <person name="Hug L.A."/>
            <person name="Sharon I."/>
            <person name="Castelle C.J."/>
            <person name="Probst A.J."/>
            <person name="Thomas B.C."/>
            <person name="Singh A."/>
            <person name="Wilkins M.J."/>
            <person name="Karaoz U."/>
            <person name="Brodie E.L."/>
            <person name="Williams K.H."/>
            <person name="Hubbard S.S."/>
            <person name="Banfield J.F."/>
        </authorList>
    </citation>
    <scope>NUCLEOTIDE SEQUENCE [LARGE SCALE GENOMIC DNA]</scope>
</reference>
<evidence type="ECO:0000313" key="1">
    <source>
        <dbReference type="EMBL" id="OGI65962.1"/>
    </source>
</evidence>
<protein>
    <submittedName>
        <fullName evidence="1">Uncharacterized protein</fullName>
    </submittedName>
</protein>
<dbReference type="EMBL" id="MFTP01000009">
    <property type="protein sequence ID" value="OGI65962.1"/>
    <property type="molecule type" value="Genomic_DNA"/>
</dbReference>
<name>A0A1F6V8N6_9BACT</name>
<organism evidence="1 2">
    <name type="scientific">Candidatus Nomurabacteria bacterium RIFCSPHIGHO2_01_FULL_40_24b</name>
    <dbReference type="NCBI Taxonomy" id="1801739"/>
    <lineage>
        <taxon>Bacteria</taxon>
        <taxon>Candidatus Nomuraibacteriota</taxon>
    </lineage>
</organism>
<accession>A0A1F6V8N6</accession>
<sequence>MRPVISRRINKIKDLAKGYYLLNKGDLIEKHDELLRIHTIKDSKNDKHPHKNNRVYISRRSIKHFVEERKIQLAKYHPEAEVLLRICFAIEQIPEVITNFDRYEFEPNPEKFFYTKHYPGEPSIRILCERSKNKNKTLEICSIHYKKQQRDK</sequence>
<evidence type="ECO:0000313" key="2">
    <source>
        <dbReference type="Proteomes" id="UP000177370"/>
    </source>
</evidence>
<gene>
    <name evidence="1" type="ORF">A2647_01205</name>
</gene>
<comment type="caution">
    <text evidence="1">The sequence shown here is derived from an EMBL/GenBank/DDBJ whole genome shotgun (WGS) entry which is preliminary data.</text>
</comment>
<dbReference type="Proteomes" id="UP000177370">
    <property type="component" value="Unassembled WGS sequence"/>
</dbReference>
<dbReference type="AlphaFoldDB" id="A0A1F6V8N6"/>